<dbReference type="EMBL" id="JBHSXM010000001">
    <property type="protein sequence ID" value="MFC6835863.1"/>
    <property type="molecule type" value="Genomic_DNA"/>
</dbReference>
<comment type="caution">
    <text evidence="2">The sequence shown here is derived from an EMBL/GenBank/DDBJ whole genome shotgun (WGS) entry which is preliminary data.</text>
</comment>
<feature type="region of interest" description="Disordered" evidence="1">
    <location>
        <begin position="17"/>
        <end position="122"/>
    </location>
</feature>
<name>A0ABD5UAL1_9EURY</name>
<feature type="compositionally biased region" description="Acidic residues" evidence="1">
    <location>
        <begin position="31"/>
        <end position="94"/>
    </location>
</feature>
<evidence type="ECO:0008006" key="4">
    <source>
        <dbReference type="Google" id="ProtNLM"/>
    </source>
</evidence>
<dbReference type="Proteomes" id="UP001596406">
    <property type="component" value="Unassembled WGS sequence"/>
</dbReference>
<evidence type="ECO:0000256" key="1">
    <source>
        <dbReference type="SAM" id="MobiDB-lite"/>
    </source>
</evidence>
<dbReference type="PROSITE" id="PS51257">
    <property type="entry name" value="PROKAR_LIPOPROTEIN"/>
    <property type="match status" value="1"/>
</dbReference>
<reference evidence="2 3" key="1">
    <citation type="journal article" date="2019" name="Int. J. Syst. Evol. Microbiol.">
        <title>The Global Catalogue of Microorganisms (GCM) 10K type strain sequencing project: providing services to taxonomists for standard genome sequencing and annotation.</title>
        <authorList>
            <consortium name="The Broad Institute Genomics Platform"/>
            <consortium name="The Broad Institute Genome Sequencing Center for Infectious Disease"/>
            <person name="Wu L."/>
            <person name="Ma J."/>
        </authorList>
    </citation>
    <scope>NUCLEOTIDE SEQUENCE [LARGE SCALE GENOMIC DNA]</scope>
    <source>
        <strain evidence="2 3">PSRA2</strain>
    </source>
</reference>
<dbReference type="AlphaFoldDB" id="A0ABD5UAL1"/>
<organism evidence="2 3">
    <name type="scientific">Halomarina ordinaria</name>
    <dbReference type="NCBI Taxonomy" id="3033939"/>
    <lineage>
        <taxon>Archaea</taxon>
        <taxon>Methanobacteriati</taxon>
        <taxon>Methanobacteriota</taxon>
        <taxon>Stenosarchaea group</taxon>
        <taxon>Halobacteria</taxon>
        <taxon>Halobacteriales</taxon>
        <taxon>Natronomonadaceae</taxon>
        <taxon>Halomarina</taxon>
    </lineage>
</organism>
<accession>A0ABD5UAL1</accession>
<gene>
    <name evidence="2" type="ORF">ACFQHK_05000</name>
</gene>
<evidence type="ECO:0000313" key="2">
    <source>
        <dbReference type="EMBL" id="MFC6835863.1"/>
    </source>
</evidence>
<feature type="compositionally biased region" description="Low complexity" evidence="1">
    <location>
        <begin position="95"/>
        <end position="107"/>
    </location>
</feature>
<sequence>MNRRTVLGTVAVGLAGALAGCSGADSTGDGNETDENETDENETNGTEPTDDASEGESNGTDEDDENETDEGENATDAPPEDDENETDGGSDESNESGGSESNSVGSTQFQARSSNCGQGAEEATITFPSASSVEVEGVISGDNACYRARLGDVTVESGTLTATVERYVSEDGPGECEDCVIDISYNATFGLREDGPDRAVVYHDDEEVATAER</sequence>
<protein>
    <recommendedName>
        <fullName evidence="4">Lipoprotein</fullName>
    </recommendedName>
</protein>
<keyword evidence="3" id="KW-1185">Reference proteome</keyword>
<evidence type="ECO:0000313" key="3">
    <source>
        <dbReference type="Proteomes" id="UP001596406"/>
    </source>
</evidence>
<proteinExistence type="predicted"/>
<dbReference type="RefSeq" id="WP_304447559.1">
    <property type="nucleotide sequence ID" value="NZ_JARRAH010000001.1"/>
</dbReference>
<feature type="compositionally biased region" description="Polar residues" evidence="1">
    <location>
        <begin position="108"/>
        <end position="117"/>
    </location>
</feature>